<keyword evidence="3 9" id="KW-0813">Transport</keyword>
<dbReference type="InterPro" id="IPR035906">
    <property type="entry name" value="MetI-like_sf"/>
</dbReference>
<feature type="transmembrane region" description="Helical" evidence="9">
    <location>
        <begin position="76"/>
        <end position="96"/>
    </location>
</feature>
<evidence type="ECO:0000313" key="12">
    <source>
        <dbReference type="EMBL" id="SHI79404.1"/>
    </source>
</evidence>
<keyword evidence="13" id="KW-1185">Reference proteome</keyword>
<dbReference type="GO" id="GO:1990060">
    <property type="term" value="C:maltose transport complex"/>
    <property type="evidence" value="ECO:0007669"/>
    <property type="project" value="TreeGrafter"/>
</dbReference>
<dbReference type="SUPFAM" id="SSF161098">
    <property type="entry name" value="MetI-like"/>
    <property type="match status" value="1"/>
</dbReference>
<name>A0A1M6E1K7_9FIRM</name>
<evidence type="ECO:0000256" key="8">
    <source>
        <dbReference type="ARBA" id="ARBA00023136"/>
    </source>
</evidence>
<evidence type="ECO:0000256" key="9">
    <source>
        <dbReference type="RuleBase" id="RU363032"/>
    </source>
</evidence>
<organism evidence="12 13">
    <name type="scientific">Thermoclostridium caenicola</name>
    <dbReference type="NCBI Taxonomy" id="659425"/>
    <lineage>
        <taxon>Bacteria</taxon>
        <taxon>Bacillati</taxon>
        <taxon>Bacillota</taxon>
        <taxon>Clostridia</taxon>
        <taxon>Eubacteriales</taxon>
        <taxon>Oscillospiraceae</taxon>
        <taxon>Thermoclostridium</taxon>
    </lineage>
</organism>
<dbReference type="PROSITE" id="PS50928">
    <property type="entry name" value="ABC_TM1"/>
    <property type="match status" value="1"/>
</dbReference>
<accession>A0A1M6E1K7</accession>
<dbReference type="SUPFAM" id="SSF160964">
    <property type="entry name" value="MalF N-terminal region-like"/>
    <property type="match status" value="1"/>
</dbReference>
<dbReference type="InterPro" id="IPR000515">
    <property type="entry name" value="MetI-like"/>
</dbReference>
<evidence type="ECO:0000313" key="13">
    <source>
        <dbReference type="Proteomes" id="UP000324781"/>
    </source>
</evidence>
<feature type="domain" description="ABC transmembrane type-1" evidence="11">
    <location>
        <begin position="197"/>
        <end position="431"/>
    </location>
</feature>
<comment type="similarity">
    <text evidence="2 10">Belongs to the binding-protein-dependent transport system permease family. MalFG subfamily.</text>
</comment>
<feature type="transmembrane region" description="Helical" evidence="9">
    <location>
        <begin position="7"/>
        <end position="25"/>
    </location>
</feature>
<dbReference type="OrthoDB" id="9778687at2"/>
<feature type="transmembrane region" description="Helical" evidence="9">
    <location>
        <begin position="413"/>
        <end position="433"/>
    </location>
</feature>
<evidence type="ECO:0000259" key="11">
    <source>
        <dbReference type="PROSITE" id="PS50928"/>
    </source>
</evidence>
<protein>
    <recommendedName>
        <fullName evidence="10">Maltose/maltodextrin transport system permease protein</fullName>
    </recommendedName>
</protein>
<feature type="transmembrane region" description="Helical" evidence="9">
    <location>
        <begin position="298"/>
        <end position="323"/>
    </location>
</feature>
<evidence type="ECO:0000256" key="6">
    <source>
        <dbReference type="ARBA" id="ARBA00022692"/>
    </source>
</evidence>
<evidence type="ECO:0000256" key="10">
    <source>
        <dbReference type="RuleBase" id="RU367050"/>
    </source>
</evidence>
<proteinExistence type="inferred from homology"/>
<feature type="transmembrane region" description="Helical" evidence="9">
    <location>
        <begin position="235"/>
        <end position="255"/>
    </location>
</feature>
<evidence type="ECO:0000256" key="2">
    <source>
        <dbReference type="ARBA" id="ARBA00009047"/>
    </source>
</evidence>
<dbReference type="GO" id="GO:0015423">
    <property type="term" value="F:ABC-type maltose transporter activity"/>
    <property type="evidence" value="ECO:0007669"/>
    <property type="project" value="TreeGrafter"/>
</dbReference>
<comment type="function">
    <text evidence="10">Part of the ABC transporter complex MalEFGK involved in maltose/maltodextrin import. Probably responsible for the translocation of the substrate across the membrane.</text>
</comment>
<keyword evidence="7 9" id="KW-1133">Transmembrane helix</keyword>
<sequence>MKKRSDLTAPILSAIFMGLGQIIVLKQYIKGILLALIEVLVLLNTGTIAKAIEGLITLGEPKPHLPVAQRDNSTFMMLDGLIAVVVVIIVAIIYLYNILDARKTAKIYLKTGILPSRKNGLSAIGEKAFAYFALSPAFVMLAFFVVIPLVFAILIAFTNYSAPNHIPPNNTIDWVGFETFREMLSLKQYSQGFARTAIWTFVWALLSTTTCYFGGMFLALALLDKKIKIAGVFRTIFILPYAIPGMISLFMWAILLNGQFGPITRAFRELGIISWLQKTGILQKDIIPWLSDPLLAKIMLILVNLWLGFPYFMLMITGIMTSMRQDIFEAALIDGASKFQQFKYITFPLLMYQTMPLFIMSFSYNMNNFAGVYFLTNGNPPDTITTQSFAGTTDTLITWMYKLTLDQRLYNKASVVALIMFLVVAPFALYNFAQTKSFKEGEL</sequence>
<dbReference type="Proteomes" id="UP000324781">
    <property type="component" value="Unassembled WGS sequence"/>
</dbReference>
<dbReference type="RefSeq" id="WP_149678170.1">
    <property type="nucleotide sequence ID" value="NZ_FQZP01000010.1"/>
</dbReference>
<feature type="transmembrane region" description="Helical" evidence="9">
    <location>
        <begin position="128"/>
        <end position="157"/>
    </location>
</feature>
<evidence type="ECO:0000256" key="4">
    <source>
        <dbReference type="ARBA" id="ARBA00022475"/>
    </source>
</evidence>
<dbReference type="AlphaFoldDB" id="A0A1M6E1K7"/>
<keyword evidence="5 10" id="KW-0762">Sugar transport</keyword>
<evidence type="ECO:0000256" key="3">
    <source>
        <dbReference type="ARBA" id="ARBA00022448"/>
    </source>
</evidence>
<keyword evidence="8 9" id="KW-0472">Membrane</keyword>
<gene>
    <name evidence="12" type="ORF">SAMN05444373_10107</name>
</gene>
<dbReference type="PANTHER" id="PTHR47314:SF1">
    <property type="entry name" value="MALTOSE_MALTODEXTRIN TRANSPORT SYSTEM PERMEASE PROTEIN MALF"/>
    <property type="match status" value="1"/>
</dbReference>
<feature type="transmembrane region" description="Helical" evidence="9">
    <location>
        <begin position="197"/>
        <end position="223"/>
    </location>
</feature>
<keyword evidence="6 9" id="KW-0812">Transmembrane</keyword>
<keyword evidence="4 10" id="KW-1003">Cell membrane</keyword>
<dbReference type="Gene3D" id="1.10.3720.10">
    <property type="entry name" value="MetI-like"/>
    <property type="match status" value="1"/>
</dbReference>
<feature type="transmembrane region" description="Helical" evidence="9">
    <location>
        <begin position="344"/>
        <end position="364"/>
    </location>
</feature>
<reference evidence="12 13" key="1">
    <citation type="submission" date="2016-11" db="EMBL/GenBank/DDBJ databases">
        <authorList>
            <person name="Varghese N."/>
            <person name="Submissions S."/>
        </authorList>
    </citation>
    <scope>NUCLEOTIDE SEQUENCE [LARGE SCALE GENOMIC DNA]</scope>
    <source>
        <strain evidence="12 13">DSM 19027</strain>
    </source>
</reference>
<dbReference type="EMBL" id="FQZP01000010">
    <property type="protein sequence ID" value="SHI79404.1"/>
    <property type="molecule type" value="Genomic_DNA"/>
</dbReference>
<dbReference type="GO" id="GO:0042956">
    <property type="term" value="P:maltodextrin transmembrane transport"/>
    <property type="evidence" value="ECO:0007669"/>
    <property type="project" value="TreeGrafter"/>
</dbReference>
<dbReference type="PANTHER" id="PTHR47314">
    <property type="entry name" value="MALTOSE/MALTODEXTRIN TRANSPORT SYSTEM PERMEASE PROTEIN MALF"/>
    <property type="match status" value="1"/>
</dbReference>
<comment type="subcellular location">
    <subcellularLocation>
        <location evidence="1 9">Cell membrane</location>
        <topology evidence="1 9">Multi-pass membrane protein</topology>
    </subcellularLocation>
</comment>
<evidence type="ECO:0000256" key="1">
    <source>
        <dbReference type="ARBA" id="ARBA00004651"/>
    </source>
</evidence>
<dbReference type="Pfam" id="PF00528">
    <property type="entry name" value="BPD_transp_1"/>
    <property type="match status" value="1"/>
</dbReference>
<dbReference type="CDD" id="cd06261">
    <property type="entry name" value="TM_PBP2"/>
    <property type="match status" value="1"/>
</dbReference>
<evidence type="ECO:0000256" key="7">
    <source>
        <dbReference type="ARBA" id="ARBA00022989"/>
    </source>
</evidence>
<evidence type="ECO:0000256" key="5">
    <source>
        <dbReference type="ARBA" id="ARBA00022597"/>
    </source>
</evidence>